<keyword evidence="6 7" id="KW-0472">Membrane</keyword>
<feature type="domain" description="Mechanosensitive ion channel transmembrane helices 2/3" evidence="10">
    <location>
        <begin position="94"/>
        <end position="135"/>
    </location>
</feature>
<dbReference type="EMBL" id="RKRK01000003">
    <property type="protein sequence ID" value="RPF56747.1"/>
    <property type="molecule type" value="Genomic_DNA"/>
</dbReference>
<evidence type="ECO:0000259" key="8">
    <source>
        <dbReference type="Pfam" id="PF00924"/>
    </source>
</evidence>
<keyword evidence="5 7" id="KW-1133">Transmembrane helix</keyword>
<dbReference type="PANTHER" id="PTHR30460:SF0">
    <property type="entry name" value="MODERATE CONDUCTANCE MECHANOSENSITIVE CHANNEL YBIO"/>
    <property type="match status" value="1"/>
</dbReference>
<dbReference type="Gene3D" id="1.10.287.1260">
    <property type="match status" value="1"/>
</dbReference>
<accession>A0A3N5BGR6</accession>
<dbReference type="InterPro" id="IPR023408">
    <property type="entry name" value="MscS_beta-dom_sf"/>
</dbReference>
<keyword evidence="4 7" id="KW-0812">Transmembrane</keyword>
<comment type="caution">
    <text evidence="11">The sequence shown here is derived from an EMBL/GenBank/DDBJ whole genome shotgun (WGS) entry which is preliminary data.</text>
</comment>
<sequence length="308" mass="34144">MYTILTANEAVENTKDEVKESLSILQRLTAPFKDSEFWVGVFMNVVWSLMIIIAALIIIKILQTMIKKVFNIGNKNKNLSAKKRDETLVELLRNISIYAVWFIAITAIFDIFGVPIRGLLAGAGIIGLAVGFGAQSLVKDVITGFFILFENQFSVGDYVKINSSGSLIAEGTILSLGLRSTRVKSITGEITILPNGSIMEVVNYSMSNIIAVSEIPVNTDDDIDEAMKSLEELFAEMPNHYHELVAPPEILGVDDISYGVSTIKVIAECLPNQHYGIERAIRKDAKKHLEENGFKKPLQQMVLNQHIK</sequence>
<keyword evidence="3" id="KW-1003">Cell membrane</keyword>
<comment type="similarity">
    <text evidence="2">Belongs to the MscS (TC 1.A.23) family.</text>
</comment>
<feature type="transmembrane region" description="Helical" evidence="7">
    <location>
        <begin position="91"/>
        <end position="112"/>
    </location>
</feature>
<dbReference type="AlphaFoldDB" id="A0A3N5BGR6"/>
<evidence type="ECO:0000256" key="5">
    <source>
        <dbReference type="ARBA" id="ARBA00022989"/>
    </source>
</evidence>
<organism evidence="11 12">
    <name type="scientific">Abyssicoccus albus</name>
    <dbReference type="NCBI Taxonomy" id="1817405"/>
    <lineage>
        <taxon>Bacteria</taxon>
        <taxon>Bacillati</taxon>
        <taxon>Bacillota</taxon>
        <taxon>Bacilli</taxon>
        <taxon>Bacillales</taxon>
        <taxon>Abyssicoccaceae</taxon>
    </lineage>
</organism>
<reference evidence="11 12" key="1">
    <citation type="submission" date="2018-11" db="EMBL/GenBank/DDBJ databases">
        <title>Genomic Encyclopedia of Type Strains, Phase IV (KMG-IV): sequencing the most valuable type-strain genomes for metagenomic binning, comparative biology and taxonomic classification.</title>
        <authorList>
            <person name="Goeker M."/>
        </authorList>
    </citation>
    <scope>NUCLEOTIDE SEQUENCE [LARGE SCALE GENOMIC DNA]</scope>
    <source>
        <strain evidence="11 12">DSM 29158</strain>
    </source>
</reference>
<evidence type="ECO:0000256" key="7">
    <source>
        <dbReference type="SAM" id="Phobius"/>
    </source>
</evidence>
<dbReference type="InterPro" id="IPR011066">
    <property type="entry name" value="MscS_channel_C_sf"/>
</dbReference>
<protein>
    <submittedName>
        <fullName evidence="11">Small conductance mechanosensitive channel</fullName>
    </submittedName>
</protein>
<feature type="transmembrane region" description="Helical" evidence="7">
    <location>
        <begin position="118"/>
        <end position="138"/>
    </location>
</feature>
<proteinExistence type="inferred from homology"/>
<keyword evidence="12" id="KW-1185">Reference proteome</keyword>
<evidence type="ECO:0000256" key="4">
    <source>
        <dbReference type="ARBA" id="ARBA00022692"/>
    </source>
</evidence>
<dbReference type="SUPFAM" id="SSF82861">
    <property type="entry name" value="Mechanosensitive channel protein MscS (YggB), transmembrane region"/>
    <property type="match status" value="1"/>
</dbReference>
<feature type="domain" description="Mechanosensitive ion channel MscS C-terminal" evidence="9">
    <location>
        <begin position="214"/>
        <end position="293"/>
    </location>
</feature>
<comment type="subcellular location">
    <subcellularLocation>
        <location evidence="1">Cell membrane</location>
        <topology evidence="1">Multi-pass membrane protein</topology>
    </subcellularLocation>
</comment>
<dbReference type="InterPro" id="IPR011014">
    <property type="entry name" value="MscS_channel_TM-2"/>
</dbReference>
<evidence type="ECO:0000256" key="1">
    <source>
        <dbReference type="ARBA" id="ARBA00004651"/>
    </source>
</evidence>
<dbReference type="RefSeq" id="WP_083705921.1">
    <property type="nucleotide sequence ID" value="NZ_CP019573.1"/>
</dbReference>
<dbReference type="GO" id="GO:0005886">
    <property type="term" value="C:plasma membrane"/>
    <property type="evidence" value="ECO:0007669"/>
    <property type="project" value="UniProtKB-SubCell"/>
</dbReference>
<evidence type="ECO:0000256" key="6">
    <source>
        <dbReference type="ARBA" id="ARBA00023136"/>
    </source>
</evidence>
<gene>
    <name evidence="11" type="ORF">EDD62_1406</name>
</gene>
<dbReference type="InterPro" id="IPR045276">
    <property type="entry name" value="YbiO_bact"/>
</dbReference>
<dbReference type="InterPro" id="IPR006685">
    <property type="entry name" value="MscS_channel_2nd"/>
</dbReference>
<evidence type="ECO:0000313" key="11">
    <source>
        <dbReference type="EMBL" id="RPF56747.1"/>
    </source>
</evidence>
<dbReference type="SUPFAM" id="SSF82689">
    <property type="entry name" value="Mechanosensitive channel protein MscS (YggB), C-terminal domain"/>
    <property type="match status" value="1"/>
</dbReference>
<dbReference type="GO" id="GO:0008381">
    <property type="term" value="F:mechanosensitive monoatomic ion channel activity"/>
    <property type="evidence" value="ECO:0007669"/>
    <property type="project" value="InterPro"/>
</dbReference>
<dbReference type="InterPro" id="IPR049142">
    <property type="entry name" value="MS_channel_1st"/>
</dbReference>
<dbReference type="OrthoDB" id="9809206at2"/>
<dbReference type="PANTHER" id="PTHR30460">
    <property type="entry name" value="MODERATE CONDUCTANCE MECHANOSENSITIVE CHANNEL YBIO"/>
    <property type="match status" value="1"/>
</dbReference>
<dbReference type="SUPFAM" id="SSF50182">
    <property type="entry name" value="Sm-like ribonucleoproteins"/>
    <property type="match status" value="1"/>
</dbReference>
<evidence type="ECO:0000313" key="12">
    <source>
        <dbReference type="Proteomes" id="UP000277108"/>
    </source>
</evidence>
<dbReference type="Pfam" id="PF21082">
    <property type="entry name" value="MS_channel_3rd"/>
    <property type="match status" value="1"/>
</dbReference>
<dbReference type="Gene3D" id="2.30.30.60">
    <property type="match status" value="1"/>
</dbReference>
<feature type="domain" description="Mechanosensitive ion channel MscS" evidence="8">
    <location>
        <begin position="137"/>
        <end position="205"/>
    </location>
</feature>
<dbReference type="InterPro" id="IPR049278">
    <property type="entry name" value="MS_channel_C"/>
</dbReference>
<name>A0A3N5BGR6_9BACL</name>
<dbReference type="Proteomes" id="UP000277108">
    <property type="component" value="Unassembled WGS sequence"/>
</dbReference>
<dbReference type="InterPro" id="IPR010920">
    <property type="entry name" value="LSM_dom_sf"/>
</dbReference>
<dbReference type="Pfam" id="PF00924">
    <property type="entry name" value="MS_channel_2nd"/>
    <property type="match status" value="1"/>
</dbReference>
<evidence type="ECO:0000259" key="10">
    <source>
        <dbReference type="Pfam" id="PF21088"/>
    </source>
</evidence>
<dbReference type="FunFam" id="1.10.287.1260:FF:000005">
    <property type="entry name" value="Mechanosensitive ion channel family protein"/>
    <property type="match status" value="1"/>
</dbReference>
<dbReference type="Pfam" id="PF21088">
    <property type="entry name" value="MS_channel_1st"/>
    <property type="match status" value="1"/>
</dbReference>
<evidence type="ECO:0000256" key="2">
    <source>
        <dbReference type="ARBA" id="ARBA00008017"/>
    </source>
</evidence>
<evidence type="ECO:0000256" key="3">
    <source>
        <dbReference type="ARBA" id="ARBA00022475"/>
    </source>
</evidence>
<evidence type="ECO:0000259" key="9">
    <source>
        <dbReference type="Pfam" id="PF21082"/>
    </source>
</evidence>
<feature type="transmembrane region" description="Helical" evidence="7">
    <location>
        <begin position="37"/>
        <end position="59"/>
    </location>
</feature>
<dbReference type="Gene3D" id="3.30.70.100">
    <property type="match status" value="1"/>
</dbReference>